<evidence type="ECO:0000256" key="1">
    <source>
        <dbReference type="ARBA" id="ARBA00007824"/>
    </source>
</evidence>
<feature type="domain" description="LRAT" evidence="5">
    <location>
        <begin position="671"/>
        <end position="704"/>
    </location>
</feature>
<dbReference type="GO" id="GO:0005737">
    <property type="term" value="C:cytoplasm"/>
    <property type="evidence" value="ECO:0007669"/>
    <property type="project" value="TreeGrafter"/>
</dbReference>
<keyword evidence="3" id="KW-0378">Hydrolase</keyword>
<dbReference type="GO" id="GO:0016410">
    <property type="term" value="F:N-acyltransferase activity"/>
    <property type="evidence" value="ECO:0007669"/>
    <property type="project" value="TreeGrafter"/>
</dbReference>
<dbReference type="InterPro" id="IPR038765">
    <property type="entry name" value="Papain-like_cys_pep_sf"/>
</dbReference>
<feature type="domain" description="LRAT" evidence="5">
    <location>
        <begin position="253"/>
        <end position="369"/>
    </location>
</feature>
<evidence type="ECO:0000259" key="5">
    <source>
        <dbReference type="PROSITE" id="PS51934"/>
    </source>
</evidence>
<sequence>MSSVPFLDEGVPPLSADSDTILNIKVTKELLKEVIESDAWAVNNKYDQYCTPLPVEEIIQCAEGSIGKEMAYDVFDFKADDFVTKLRYGVQHRAFFGGESHILDMRDDEEYPKPGDLIEIKRGHYDHWALYVGDGYVIHVAPVDDGVACLSAGSGTILIIKVTKELLKEVAGKDAWAVNNKYDQYCTPLPVDEIIWRAEGCIGEEMAYDVFDFKADEFVTKLRYGGQLRAFVGGESHILDTGDDKEYPIPGDLIEIDRPLYQHWALYVGNGNVIHVTPVGENSPPASGSTMTLLVKRAKVKKELLEDAAGGDNWRVNNKYDEYREPFPVEEILRRAESQIGKVVLYRLFYKNCEHFVTEVRYGEGVSEQRVDFVSGEMGILDMRDDEEYPKPGDLIEIKQGHDQHWALYVGRRYVIHVTPVDEGAPSLSGSSDTRRMRKAKVKKELLREVARNKKWRISNEYDFHCPPLPVEEIIRHAEGCVGTELTYDELKFKSVHFLSKLRHVGLWRDFVSGEMDILDMRDDEEYPKPGDLIEIKQGHDQHWALYVGGGYVIHVTPVDEGAPSLSGSSDTRRMRKAKVKKELLREVARNKKWRVNNECDCHRPPLPVEEIIWHAEGCVGKKMTYDELKFKSVHFLSKLRHVGLFRAFEGGKIHRHDSINRKYLPIPGDLIEIKRPFYQHWAIYVGGGYVIHVTPIGKGDVSG</sequence>
<accession>A0A803VM16</accession>
<name>A0A803VM16_FICAL</name>
<dbReference type="InterPro" id="IPR051496">
    <property type="entry name" value="H-rev107_PLA/AT"/>
</dbReference>
<dbReference type="Gene3D" id="3.90.1720.10">
    <property type="entry name" value="endopeptidase domain like (from Nostoc punctiforme)"/>
    <property type="match status" value="6"/>
</dbReference>
<gene>
    <name evidence="6" type="primary">LOC101817669</name>
</gene>
<evidence type="ECO:0000313" key="7">
    <source>
        <dbReference type="Proteomes" id="UP000016665"/>
    </source>
</evidence>
<dbReference type="PROSITE" id="PS51934">
    <property type="entry name" value="LRAT"/>
    <property type="match status" value="6"/>
</dbReference>
<dbReference type="Ensembl" id="ENSFALT00000037487.1">
    <property type="protein sequence ID" value="ENSFALP00000023772.1"/>
    <property type="gene ID" value="ENSFALG00000007274.2"/>
</dbReference>
<protein>
    <recommendedName>
        <fullName evidence="5">LRAT domain-containing protein</fullName>
    </recommendedName>
</protein>
<feature type="domain" description="LRAT" evidence="5">
    <location>
        <begin position="395"/>
        <end position="512"/>
    </location>
</feature>
<dbReference type="Pfam" id="PF04970">
    <property type="entry name" value="LRAT"/>
    <property type="match status" value="6"/>
</dbReference>
<dbReference type="Proteomes" id="UP000016665">
    <property type="component" value="Chromosome 9"/>
</dbReference>
<evidence type="ECO:0000256" key="2">
    <source>
        <dbReference type="ARBA" id="ARBA00022679"/>
    </source>
</evidence>
<keyword evidence="7" id="KW-1185">Reference proteome</keyword>
<dbReference type="PANTHER" id="PTHR13943">
    <property type="entry name" value="HRAS-LIKE SUPPRESSOR - RELATED"/>
    <property type="match status" value="1"/>
</dbReference>
<dbReference type="InterPro" id="IPR007053">
    <property type="entry name" value="LRAT_dom"/>
</dbReference>
<dbReference type="AlphaFoldDB" id="A0A803VM16"/>
<dbReference type="GO" id="GO:0008970">
    <property type="term" value="F:phospholipase A1 activity"/>
    <property type="evidence" value="ECO:0007669"/>
    <property type="project" value="TreeGrafter"/>
</dbReference>
<keyword evidence="2" id="KW-0808">Transferase</keyword>
<dbReference type="GO" id="GO:0070292">
    <property type="term" value="P:N-acylphosphatidylethanolamine metabolic process"/>
    <property type="evidence" value="ECO:0007669"/>
    <property type="project" value="TreeGrafter"/>
</dbReference>
<proteinExistence type="inferred from homology"/>
<dbReference type="GO" id="GO:0004623">
    <property type="term" value="F:phospholipase A2 activity"/>
    <property type="evidence" value="ECO:0007669"/>
    <property type="project" value="TreeGrafter"/>
</dbReference>
<reference evidence="6" key="2">
    <citation type="submission" date="2025-08" db="UniProtKB">
        <authorList>
            <consortium name="Ensembl"/>
        </authorList>
    </citation>
    <scope>IDENTIFICATION</scope>
</reference>
<organism evidence="6 7">
    <name type="scientific">Ficedula albicollis</name>
    <name type="common">Collared flycatcher</name>
    <name type="synonym">Muscicapa albicollis</name>
    <dbReference type="NCBI Taxonomy" id="59894"/>
    <lineage>
        <taxon>Eukaryota</taxon>
        <taxon>Metazoa</taxon>
        <taxon>Chordata</taxon>
        <taxon>Craniata</taxon>
        <taxon>Vertebrata</taxon>
        <taxon>Euteleostomi</taxon>
        <taxon>Archelosauria</taxon>
        <taxon>Archosauria</taxon>
        <taxon>Dinosauria</taxon>
        <taxon>Saurischia</taxon>
        <taxon>Theropoda</taxon>
        <taxon>Coelurosauria</taxon>
        <taxon>Aves</taxon>
        <taxon>Neognathae</taxon>
        <taxon>Neoaves</taxon>
        <taxon>Telluraves</taxon>
        <taxon>Australaves</taxon>
        <taxon>Passeriformes</taxon>
        <taxon>Muscicapidae</taxon>
        <taxon>Ficedula</taxon>
    </lineage>
</organism>
<evidence type="ECO:0000313" key="6">
    <source>
        <dbReference type="Ensembl" id="ENSFALP00000023772.1"/>
    </source>
</evidence>
<reference evidence="6 7" key="1">
    <citation type="journal article" date="2012" name="Nature">
        <title>The genomic landscape of species divergence in Ficedula flycatchers.</title>
        <authorList>
            <person name="Ellegren H."/>
            <person name="Smeds L."/>
            <person name="Burri R."/>
            <person name="Olason P.I."/>
            <person name="Backstrom N."/>
            <person name="Kawakami T."/>
            <person name="Kunstner A."/>
            <person name="Makinen H."/>
            <person name="Nadachowska-Brzyska K."/>
            <person name="Qvarnstrom A."/>
            <person name="Uebbing S."/>
            <person name="Wolf J.B."/>
        </authorList>
    </citation>
    <scope>NUCLEOTIDE SEQUENCE [LARGE SCALE GENOMIC DNA]</scope>
</reference>
<dbReference type="SUPFAM" id="SSF54001">
    <property type="entry name" value="Cysteine proteinases"/>
    <property type="match status" value="1"/>
</dbReference>
<feature type="domain" description="LRAT" evidence="5">
    <location>
        <begin position="533"/>
        <end position="650"/>
    </location>
</feature>
<reference evidence="6" key="3">
    <citation type="submission" date="2025-09" db="UniProtKB">
        <authorList>
            <consortium name="Ensembl"/>
        </authorList>
    </citation>
    <scope>IDENTIFICATION</scope>
</reference>
<feature type="domain" description="LRAT" evidence="5">
    <location>
        <begin position="1"/>
        <end position="95"/>
    </location>
</feature>
<comment type="similarity">
    <text evidence="1">Belongs to the H-rev107 family.</text>
</comment>
<keyword evidence="4" id="KW-0443">Lipid metabolism</keyword>
<dbReference type="PANTHER" id="PTHR13943:SF77">
    <property type="entry name" value="LRAT DOMAIN-CONTAINING PROTEIN"/>
    <property type="match status" value="1"/>
</dbReference>
<dbReference type="GeneTree" id="ENSGT00940000156634"/>
<evidence type="ECO:0000256" key="3">
    <source>
        <dbReference type="ARBA" id="ARBA00022801"/>
    </source>
</evidence>
<feature type="domain" description="LRAT" evidence="5">
    <location>
        <begin position="117"/>
        <end position="231"/>
    </location>
</feature>
<evidence type="ECO:0000256" key="4">
    <source>
        <dbReference type="ARBA" id="ARBA00023098"/>
    </source>
</evidence>